<reference evidence="2" key="2">
    <citation type="submission" date="2016-06" db="EMBL/GenBank/DDBJ databases">
        <title>The genome of a short-lived fish provides insights into sex chromosome evolution and the genetic control of aging.</title>
        <authorList>
            <person name="Reichwald K."/>
            <person name="Felder M."/>
            <person name="Petzold A."/>
            <person name="Koch P."/>
            <person name="Groth M."/>
            <person name="Platzer M."/>
        </authorList>
    </citation>
    <scope>NUCLEOTIDE SEQUENCE</scope>
    <source>
        <tissue evidence="2">Brain</tissue>
    </source>
</reference>
<gene>
    <name evidence="2" type="primary">NCANB</name>
</gene>
<dbReference type="EMBL" id="HAEA01007722">
    <property type="protein sequence ID" value="SBQ36202.1"/>
    <property type="molecule type" value="Transcribed_RNA"/>
</dbReference>
<sequence length="68" mass="7582">HQTRPAAQELSPAPEAQRKSHSTKTPAWAGLVDSNTTGLSFLVRINSSSRTSEEHMVNLKHEDGWDER</sequence>
<evidence type="ECO:0000256" key="1">
    <source>
        <dbReference type="SAM" id="MobiDB-lite"/>
    </source>
</evidence>
<name>A0A1A8DQB5_NOTKA</name>
<dbReference type="AlphaFoldDB" id="A0A1A8DQB5"/>
<protein>
    <submittedName>
        <fullName evidence="2">Neurocan b</fullName>
    </submittedName>
</protein>
<feature type="non-terminal residue" evidence="2">
    <location>
        <position position="68"/>
    </location>
</feature>
<accession>A0A1A8DQB5</accession>
<feature type="region of interest" description="Disordered" evidence="1">
    <location>
        <begin position="48"/>
        <end position="68"/>
    </location>
</feature>
<feature type="compositionally biased region" description="Basic and acidic residues" evidence="1">
    <location>
        <begin position="51"/>
        <end position="68"/>
    </location>
</feature>
<reference evidence="2" key="1">
    <citation type="submission" date="2016-05" db="EMBL/GenBank/DDBJ databases">
        <authorList>
            <person name="Lavstsen T."/>
            <person name="Jespersen J.S."/>
        </authorList>
    </citation>
    <scope>NUCLEOTIDE SEQUENCE</scope>
    <source>
        <tissue evidence="2">Brain</tissue>
    </source>
</reference>
<proteinExistence type="predicted"/>
<evidence type="ECO:0000313" key="2">
    <source>
        <dbReference type="EMBL" id="SBQ36202.1"/>
    </source>
</evidence>
<feature type="non-terminal residue" evidence="2">
    <location>
        <position position="1"/>
    </location>
</feature>
<feature type="region of interest" description="Disordered" evidence="1">
    <location>
        <begin position="1"/>
        <end position="31"/>
    </location>
</feature>
<organism evidence="2">
    <name type="scientific">Nothobranchius kadleci</name>
    <name type="common">African annual killifish</name>
    <dbReference type="NCBI Taxonomy" id="1051664"/>
    <lineage>
        <taxon>Eukaryota</taxon>
        <taxon>Metazoa</taxon>
        <taxon>Chordata</taxon>
        <taxon>Craniata</taxon>
        <taxon>Vertebrata</taxon>
        <taxon>Euteleostomi</taxon>
        <taxon>Actinopterygii</taxon>
        <taxon>Neopterygii</taxon>
        <taxon>Teleostei</taxon>
        <taxon>Neoteleostei</taxon>
        <taxon>Acanthomorphata</taxon>
        <taxon>Ovalentaria</taxon>
        <taxon>Atherinomorphae</taxon>
        <taxon>Cyprinodontiformes</taxon>
        <taxon>Nothobranchiidae</taxon>
        <taxon>Nothobranchius</taxon>
    </lineage>
</organism>